<dbReference type="SUPFAM" id="SSF158639">
    <property type="entry name" value="ENT-like"/>
    <property type="match status" value="1"/>
</dbReference>
<dbReference type="AlphaFoldDB" id="A0AAW1HZK2"/>
<dbReference type="SMART" id="SM01191">
    <property type="entry name" value="ENT"/>
    <property type="match status" value="1"/>
</dbReference>
<evidence type="ECO:0000256" key="2">
    <source>
        <dbReference type="ARBA" id="ARBA00023242"/>
    </source>
</evidence>
<comment type="subcellular location">
    <subcellularLocation>
        <location evidence="1">Nucleus</location>
    </subcellularLocation>
</comment>
<dbReference type="GO" id="GO:0005634">
    <property type="term" value="C:nucleus"/>
    <property type="evidence" value="ECO:0007669"/>
    <property type="project" value="UniProtKB-SubCell"/>
</dbReference>
<dbReference type="SMART" id="SM00743">
    <property type="entry name" value="Agenet"/>
    <property type="match status" value="2"/>
</dbReference>
<sequence length="374" mass="41772">MMFKIGSRVEVWTKKKVSSGVWRCAVIVADNGDGYTVRYYRYPDIFKEGVDKVSAEAVRPCPPPLPVTDSMDWAVDDVVEVLDNGYWKVSVIEEVLGDDCYQIHVIGSIDDFRVQKSSIRMRQEWKDGKWVSLGKESGNCEDMITRMRKKARIQQQGDFINAQPIAVKSSKSMKRSFSYISSTDEGYTECMQKRRAVNIDANLDAVHEDMYSFIGNPGSHGNLKQIQGNDNLLTSTLSGRNLGKTSKSEDCVSCSSSVASCSVIDPCCDRVLSNASTSCSQDAESLCSDAESSNPIGDEEGKFIAEHQGAFKTHELDLRSYRHILESLYASGPLSWDQEILLTDLRKELYVSNDEHLLELRRLRCAGGVALSCY</sequence>
<organism evidence="4 5">
    <name type="scientific">Saponaria officinalis</name>
    <name type="common">Common soapwort</name>
    <name type="synonym">Lychnis saponaria</name>
    <dbReference type="NCBI Taxonomy" id="3572"/>
    <lineage>
        <taxon>Eukaryota</taxon>
        <taxon>Viridiplantae</taxon>
        <taxon>Streptophyta</taxon>
        <taxon>Embryophyta</taxon>
        <taxon>Tracheophyta</taxon>
        <taxon>Spermatophyta</taxon>
        <taxon>Magnoliopsida</taxon>
        <taxon>eudicotyledons</taxon>
        <taxon>Gunneridae</taxon>
        <taxon>Pentapetalae</taxon>
        <taxon>Caryophyllales</taxon>
        <taxon>Caryophyllaceae</taxon>
        <taxon>Caryophylleae</taxon>
        <taxon>Saponaria</taxon>
    </lineage>
</organism>
<evidence type="ECO:0000313" key="5">
    <source>
        <dbReference type="Proteomes" id="UP001443914"/>
    </source>
</evidence>
<dbReference type="InterPro" id="IPR008395">
    <property type="entry name" value="Agenet-like_dom"/>
</dbReference>
<proteinExistence type="predicted"/>
<evidence type="ECO:0000313" key="4">
    <source>
        <dbReference type="EMBL" id="KAK9682650.1"/>
    </source>
</evidence>
<dbReference type="InterPro" id="IPR036142">
    <property type="entry name" value="ENT_dom-like_sf"/>
</dbReference>
<evidence type="ECO:0000259" key="3">
    <source>
        <dbReference type="PROSITE" id="PS51138"/>
    </source>
</evidence>
<comment type="caution">
    <text evidence="4">The sequence shown here is derived from an EMBL/GenBank/DDBJ whole genome shotgun (WGS) entry which is preliminary data.</text>
</comment>
<keyword evidence="2" id="KW-0539">Nucleus</keyword>
<dbReference type="Gene3D" id="1.10.1240.40">
    <property type="entry name" value="ENT domain"/>
    <property type="match status" value="1"/>
</dbReference>
<feature type="domain" description="ENT" evidence="3">
    <location>
        <begin position="309"/>
        <end position="374"/>
    </location>
</feature>
<protein>
    <recommendedName>
        <fullName evidence="3">ENT domain-containing protein</fullName>
    </recommendedName>
</protein>
<dbReference type="Proteomes" id="UP001443914">
    <property type="component" value="Unassembled WGS sequence"/>
</dbReference>
<dbReference type="PANTHER" id="PTHR31917:SF5">
    <property type="entry name" value="OS02G0204500 PROTEIN"/>
    <property type="match status" value="1"/>
</dbReference>
<name>A0AAW1HZK2_SAPOF</name>
<evidence type="ECO:0000256" key="1">
    <source>
        <dbReference type="ARBA" id="ARBA00004123"/>
    </source>
</evidence>
<dbReference type="PANTHER" id="PTHR31917">
    <property type="entry name" value="AGENET DOMAIN-CONTAINING PROTEIN-RELATED"/>
    <property type="match status" value="1"/>
</dbReference>
<dbReference type="InterPro" id="IPR014002">
    <property type="entry name" value="Agenet_dom_plant"/>
</dbReference>
<reference evidence="4" key="1">
    <citation type="submission" date="2024-03" db="EMBL/GenBank/DDBJ databases">
        <title>WGS assembly of Saponaria officinalis var. Norfolk2.</title>
        <authorList>
            <person name="Jenkins J."/>
            <person name="Shu S."/>
            <person name="Grimwood J."/>
            <person name="Barry K."/>
            <person name="Goodstein D."/>
            <person name="Schmutz J."/>
            <person name="Leebens-Mack J."/>
            <person name="Osbourn A."/>
        </authorList>
    </citation>
    <scope>NUCLEOTIDE SEQUENCE [LARGE SCALE GENOMIC DNA]</scope>
    <source>
        <strain evidence="4">JIC</strain>
    </source>
</reference>
<gene>
    <name evidence="4" type="ORF">RND81_10G087200</name>
</gene>
<dbReference type="Pfam" id="PF03735">
    <property type="entry name" value="ENT"/>
    <property type="match status" value="1"/>
</dbReference>
<keyword evidence="5" id="KW-1185">Reference proteome</keyword>
<dbReference type="PROSITE" id="PS51138">
    <property type="entry name" value="ENT"/>
    <property type="match status" value="1"/>
</dbReference>
<dbReference type="EMBL" id="JBDFQZ010000010">
    <property type="protein sequence ID" value="KAK9682650.1"/>
    <property type="molecule type" value="Genomic_DNA"/>
</dbReference>
<dbReference type="Pfam" id="PF05641">
    <property type="entry name" value="Agenet"/>
    <property type="match status" value="1"/>
</dbReference>
<accession>A0AAW1HZK2</accession>
<dbReference type="InterPro" id="IPR005491">
    <property type="entry name" value="ENT_dom"/>
</dbReference>